<dbReference type="RefSeq" id="WP_168567978.1">
    <property type="nucleotide sequence ID" value="NZ_CP051167.1"/>
</dbReference>
<dbReference type="KEGG" id="oxy:HCG48_03855"/>
<evidence type="ECO:0000313" key="1">
    <source>
        <dbReference type="EMBL" id="QIZ69821.1"/>
    </source>
</evidence>
<dbReference type="Proteomes" id="UP000500857">
    <property type="component" value="Chromosome"/>
</dbReference>
<dbReference type="EMBL" id="CP051167">
    <property type="protein sequence ID" value="QIZ69821.1"/>
    <property type="molecule type" value="Genomic_DNA"/>
</dbReference>
<proteinExistence type="predicted"/>
<dbReference type="AlphaFoldDB" id="A0A6H1TTF0"/>
<name>A0A6H1TTF0_9CYAN</name>
<sequence length="60" mass="7159">MSHRSFYWERRSPIMHFLPQRVANFKENLQSSDRGDRAEHLRSLIETSEDEIAIQSAREV</sequence>
<evidence type="ECO:0000313" key="2">
    <source>
        <dbReference type="Proteomes" id="UP000500857"/>
    </source>
</evidence>
<protein>
    <submittedName>
        <fullName evidence="1">Uncharacterized protein</fullName>
    </submittedName>
</protein>
<keyword evidence="2" id="KW-1185">Reference proteome</keyword>
<organism evidence="1 2">
    <name type="scientific">Oxynema aestuarii AP17</name>
    <dbReference type="NCBI Taxonomy" id="2064643"/>
    <lineage>
        <taxon>Bacteria</taxon>
        <taxon>Bacillati</taxon>
        <taxon>Cyanobacteriota</taxon>
        <taxon>Cyanophyceae</taxon>
        <taxon>Oscillatoriophycideae</taxon>
        <taxon>Oscillatoriales</taxon>
        <taxon>Oscillatoriaceae</taxon>
        <taxon>Oxynema</taxon>
        <taxon>Oxynema aestuarii</taxon>
    </lineage>
</organism>
<gene>
    <name evidence="1" type="ORF">HCG48_03855</name>
</gene>
<reference evidence="1 2" key="1">
    <citation type="submission" date="2020-04" db="EMBL/GenBank/DDBJ databases">
        <authorList>
            <person name="Basu S."/>
            <person name="Maruthanayagam V."/>
            <person name="Chakraborty S."/>
            <person name="Pramanik A."/>
            <person name="Mukherjee J."/>
            <person name="Brink B."/>
        </authorList>
    </citation>
    <scope>NUCLEOTIDE SEQUENCE [LARGE SCALE GENOMIC DNA]</scope>
    <source>
        <strain evidence="1 2">AP17</strain>
    </source>
</reference>
<accession>A0A6H1TTF0</accession>